<gene>
    <name evidence="1" type="ORF">NITHO_4000009</name>
</gene>
<dbReference type="EMBL" id="CAGS01000336">
    <property type="protein sequence ID" value="CCF84827.1"/>
    <property type="molecule type" value="Genomic_DNA"/>
</dbReference>
<name>I4EJG5_9BACT</name>
<proteinExistence type="predicted"/>
<organism evidence="1 2">
    <name type="scientific">Nitrolancea hollandica Lb</name>
    <dbReference type="NCBI Taxonomy" id="1129897"/>
    <lineage>
        <taxon>Bacteria</taxon>
        <taxon>Pseudomonadati</taxon>
        <taxon>Thermomicrobiota</taxon>
        <taxon>Thermomicrobia</taxon>
        <taxon>Sphaerobacterales</taxon>
        <taxon>Sphaerobacterineae</taxon>
        <taxon>Sphaerobacteraceae</taxon>
        <taxon>Nitrolancea</taxon>
    </lineage>
</organism>
<accession>I4EJG5</accession>
<comment type="caution">
    <text evidence="1">The sequence shown here is derived from an EMBL/GenBank/DDBJ whole genome shotgun (WGS) entry which is preliminary data.</text>
</comment>
<dbReference type="Proteomes" id="UP000004221">
    <property type="component" value="Unassembled WGS sequence"/>
</dbReference>
<reference evidence="1 2" key="1">
    <citation type="journal article" date="2012" name="ISME J.">
        <title>Nitrification expanded: discovery, physiology and genomics of a nitrite-oxidizing bacterium from the phylum Chloroflexi.</title>
        <authorList>
            <person name="Sorokin D.Y."/>
            <person name="Lucker S."/>
            <person name="Vejmelkova D."/>
            <person name="Kostrikina N.A."/>
            <person name="Kleerebezem R."/>
            <person name="Rijpstra W.I."/>
            <person name="Damste J.S."/>
            <person name="Le Paslier D."/>
            <person name="Muyzer G."/>
            <person name="Wagner M."/>
            <person name="van Loosdrecht M.C."/>
            <person name="Daims H."/>
        </authorList>
    </citation>
    <scope>NUCLEOTIDE SEQUENCE [LARGE SCALE GENOMIC DNA]</scope>
    <source>
        <strain evidence="2">none</strain>
    </source>
</reference>
<protein>
    <submittedName>
        <fullName evidence="1">Uncharacterized protein</fullName>
    </submittedName>
</protein>
<evidence type="ECO:0000313" key="2">
    <source>
        <dbReference type="Proteomes" id="UP000004221"/>
    </source>
</evidence>
<keyword evidence="2" id="KW-1185">Reference proteome</keyword>
<sequence length="61" mass="6198">MAGMDLSRLSSGGRALQAAPLPDLLVGVPLAAPRCLLRRVKNLAWIPTAGERCDADGAGAG</sequence>
<dbReference type="AlphaFoldDB" id="I4EJG5"/>
<evidence type="ECO:0000313" key="1">
    <source>
        <dbReference type="EMBL" id="CCF84827.1"/>
    </source>
</evidence>